<dbReference type="GO" id="GO:0003723">
    <property type="term" value="F:RNA binding"/>
    <property type="evidence" value="ECO:0007669"/>
    <property type="project" value="UniProtKB-UniRule"/>
</dbReference>
<reference evidence="6" key="1">
    <citation type="submission" date="2017-02" db="UniProtKB">
        <authorList>
            <consortium name="WormBaseParasite"/>
        </authorList>
    </citation>
    <scope>IDENTIFICATION</scope>
</reference>
<dbReference type="EMBL" id="UZAF01022386">
    <property type="protein sequence ID" value="VDO84885.1"/>
    <property type="molecule type" value="Genomic_DNA"/>
</dbReference>
<dbReference type="Gene3D" id="2.30.30.140">
    <property type="match status" value="1"/>
</dbReference>
<dbReference type="OrthoDB" id="5818176at2759"/>
<dbReference type="SUPFAM" id="SSF54928">
    <property type="entry name" value="RNA-binding domain, RBD"/>
    <property type="match status" value="1"/>
</dbReference>
<dbReference type="InterPro" id="IPR035979">
    <property type="entry name" value="RBD_domain_sf"/>
</dbReference>
<accession>A0A0N4X8C1</accession>
<feature type="region of interest" description="Disordered" evidence="2">
    <location>
        <begin position="94"/>
        <end position="117"/>
    </location>
</feature>
<dbReference type="SUPFAM" id="SSF63748">
    <property type="entry name" value="Tudor/PWWP/MBT"/>
    <property type="match status" value="1"/>
</dbReference>
<dbReference type="WBParaSite" id="HPLM_0002061301-mRNA-1">
    <property type="protein sequence ID" value="HPLM_0002061301-mRNA-1"/>
    <property type="gene ID" value="HPLM_0002061301"/>
</dbReference>
<sequence>MDQFPSVSTSIEPEKEFCVKNIPAHFSDWDVFHIFRKYGTVHNVKIPAKQLPSNTKYGFVIMENMNGADEVRYHLKNGKYLCLDGGLQLLVSGVRQENQRSRDEARGPPTGVYSRPPLKELSTRGCGAMVKGRPANRLITQKTQRPSAVIRCFSQDLPLQIPTKVRIVDSPYSCQSVNEGFVFHVIPIDQKLGEEYSGLQREMNKFCLKNPNVTEIPKVGQYVLYYRDAIAYRALCNSELTVYLIDVGETVNTVRSQLWEMIPSFATLPSLVIPCGINGISWKEPTTSMFKTCKNLLKQWSDPCSIIVTATAHEYSGLVNMVDLELMSDNGVENFADSIVKRGLCTWLTPVQRVYTREDLLQAKNAKVCKVSDYFH</sequence>
<evidence type="ECO:0000313" key="5">
    <source>
        <dbReference type="Proteomes" id="UP000268014"/>
    </source>
</evidence>
<evidence type="ECO:0000256" key="2">
    <source>
        <dbReference type="SAM" id="MobiDB-lite"/>
    </source>
</evidence>
<dbReference type="STRING" id="6290.A0A0N4X8C1"/>
<organism evidence="6">
    <name type="scientific">Haemonchus placei</name>
    <name type="common">Barber's pole worm</name>
    <dbReference type="NCBI Taxonomy" id="6290"/>
    <lineage>
        <taxon>Eukaryota</taxon>
        <taxon>Metazoa</taxon>
        <taxon>Ecdysozoa</taxon>
        <taxon>Nematoda</taxon>
        <taxon>Chromadorea</taxon>
        <taxon>Rhabditida</taxon>
        <taxon>Rhabditina</taxon>
        <taxon>Rhabditomorpha</taxon>
        <taxon>Strongyloidea</taxon>
        <taxon>Trichostrongylidae</taxon>
        <taxon>Haemonchus</taxon>
    </lineage>
</organism>
<evidence type="ECO:0000259" key="3">
    <source>
        <dbReference type="PROSITE" id="PS50102"/>
    </source>
</evidence>
<dbReference type="PROSITE" id="PS50102">
    <property type="entry name" value="RRM"/>
    <property type="match status" value="1"/>
</dbReference>
<feature type="compositionally biased region" description="Basic and acidic residues" evidence="2">
    <location>
        <begin position="97"/>
        <end position="106"/>
    </location>
</feature>
<dbReference type="CDD" id="cd00590">
    <property type="entry name" value="RRM_SF"/>
    <property type="match status" value="1"/>
</dbReference>
<dbReference type="Pfam" id="PF00567">
    <property type="entry name" value="TUDOR"/>
    <property type="match status" value="1"/>
</dbReference>
<dbReference type="InterPro" id="IPR000504">
    <property type="entry name" value="RRM_dom"/>
</dbReference>
<reference evidence="4 5" key="2">
    <citation type="submission" date="2018-11" db="EMBL/GenBank/DDBJ databases">
        <authorList>
            <consortium name="Pathogen Informatics"/>
        </authorList>
    </citation>
    <scope>NUCLEOTIDE SEQUENCE [LARGE SCALE GENOMIC DNA]</scope>
    <source>
        <strain evidence="4 5">MHpl1</strain>
    </source>
</reference>
<dbReference type="InterPro" id="IPR012677">
    <property type="entry name" value="Nucleotide-bd_a/b_plait_sf"/>
</dbReference>
<dbReference type="SMART" id="SM00360">
    <property type="entry name" value="RRM"/>
    <property type="match status" value="1"/>
</dbReference>
<gene>
    <name evidence="4" type="ORF">HPLM_LOCUS20605</name>
</gene>
<dbReference type="AlphaFoldDB" id="A0A0N4X8C1"/>
<feature type="domain" description="RRM" evidence="3">
    <location>
        <begin position="15"/>
        <end position="96"/>
    </location>
</feature>
<dbReference type="OMA" id="NDWNLFH"/>
<dbReference type="InterPro" id="IPR002999">
    <property type="entry name" value="Tudor"/>
</dbReference>
<name>A0A0N4X8C1_HAEPC</name>
<evidence type="ECO:0000313" key="6">
    <source>
        <dbReference type="WBParaSite" id="HPLM_0002061301-mRNA-1"/>
    </source>
</evidence>
<protein>
    <submittedName>
        <fullName evidence="6">RRM domain-containing protein</fullName>
    </submittedName>
</protein>
<dbReference type="Pfam" id="PF00076">
    <property type="entry name" value="RRM_1"/>
    <property type="match status" value="1"/>
</dbReference>
<dbReference type="Gene3D" id="3.30.70.330">
    <property type="match status" value="1"/>
</dbReference>
<evidence type="ECO:0000313" key="4">
    <source>
        <dbReference type="EMBL" id="VDO84885.1"/>
    </source>
</evidence>
<keyword evidence="5" id="KW-1185">Reference proteome</keyword>
<dbReference type="Proteomes" id="UP000268014">
    <property type="component" value="Unassembled WGS sequence"/>
</dbReference>
<keyword evidence="1" id="KW-0694">RNA-binding</keyword>
<proteinExistence type="predicted"/>
<evidence type="ECO:0000256" key="1">
    <source>
        <dbReference type="PROSITE-ProRule" id="PRU00176"/>
    </source>
</evidence>